<evidence type="ECO:0000313" key="4">
    <source>
        <dbReference type="Proteomes" id="UP000183365"/>
    </source>
</evidence>
<evidence type="ECO:0000256" key="1">
    <source>
        <dbReference type="ARBA" id="ARBA00022574"/>
    </source>
</evidence>
<dbReference type="InterPro" id="IPR001680">
    <property type="entry name" value="WD40_rpt"/>
</dbReference>
<reference evidence="4" key="1">
    <citation type="submission" date="2016-11" db="EMBL/GenBank/DDBJ databases">
        <authorList>
            <person name="Guldener U."/>
        </authorList>
    </citation>
    <scope>NUCLEOTIDE SEQUENCE [LARGE SCALE GENOMIC DNA]</scope>
</reference>
<accession>A0A1L0CLJ2</accession>
<protein>
    <submittedName>
        <fullName evidence="3">Uncharacterized protein</fullName>
    </submittedName>
</protein>
<dbReference type="Gene3D" id="2.130.10.10">
    <property type="entry name" value="YVTN repeat-like/Quinoprotein amine dehydrogenase"/>
    <property type="match status" value="1"/>
</dbReference>
<gene>
    <name evidence="3" type="ORF">HGUI_01489</name>
</gene>
<dbReference type="InterPro" id="IPR036322">
    <property type="entry name" value="WD40_repeat_dom_sf"/>
</dbReference>
<dbReference type="Proteomes" id="UP000183365">
    <property type="component" value="Unassembled WGS sequence"/>
</dbReference>
<proteinExistence type="predicted"/>
<keyword evidence="2" id="KW-0677">Repeat</keyword>
<keyword evidence="1" id="KW-0853">WD repeat</keyword>
<dbReference type="SMART" id="SM00320">
    <property type="entry name" value="WD40"/>
    <property type="match status" value="3"/>
</dbReference>
<evidence type="ECO:0000313" key="3">
    <source>
        <dbReference type="EMBL" id="SGZ39289.1"/>
    </source>
</evidence>
<keyword evidence="4" id="KW-1185">Reference proteome</keyword>
<dbReference type="InterPro" id="IPR015943">
    <property type="entry name" value="WD40/YVTN_repeat-like_dom_sf"/>
</dbReference>
<dbReference type="EMBL" id="FQNF01000020">
    <property type="protein sequence ID" value="SGZ39289.1"/>
    <property type="molecule type" value="Genomic_DNA"/>
</dbReference>
<organism evidence="3 4">
    <name type="scientific">Hanseniaspora guilliermondii</name>
    <dbReference type="NCBI Taxonomy" id="56406"/>
    <lineage>
        <taxon>Eukaryota</taxon>
        <taxon>Fungi</taxon>
        <taxon>Dikarya</taxon>
        <taxon>Ascomycota</taxon>
        <taxon>Saccharomycotina</taxon>
        <taxon>Saccharomycetes</taxon>
        <taxon>Saccharomycodales</taxon>
        <taxon>Saccharomycodaceae</taxon>
        <taxon>Hanseniaspora</taxon>
    </lineage>
</organism>
<dbReference type="PANTHER" id="PTHR19919">
    <property type="entry name" value="WD REPEAT CONTAINING PROTEIN"/>
    <property type="match status" value="1"/>
</dbReference>
<sequence length="332" mass="38353">MDIIYCNDEYNIVAKCNYNLVNNIEKISFQKLNKVYNNNGIQSIDYEDYDTNDLNYKLPITNLKFLPQSFYRTDPSNRLLMTSSTTLDVLHFNEDARSLTNVLNLTLLKGNKNDKNALPPITSFDFNLNNCTDVIQSCIDTTCSVYDLSKQKIKSQLIAHDDLVLDVKYLNNNNVKKNAELFMTSGKDGSLRLFDLRVLDHSSILYEDSQKTPLTNIEVNPLDSNKVLCFSTNNQITYIDLRYEKSPIKQYDLHSRITSCLWVDNGLDFLVGDNSSIVTHWNINNLKTNNKPCNFYKDNENNGIYKMKYLKNDNLIYYINGENHVEIVPFTS</sequence>
<dbReference type="AlphaFoldDB" id="A0A1L0CLJ2"/>
<name>A0A1L0CLJ2_9ASCO</name>
<dbReference type="OrthoDB" id="1284551at2759"/>
<dbReference type="SUPFAM" id="SSF50978">
    <property type="entry name" value="WD40 repeat-like"/>
    <property type="match status" value="1"/>
</dbReference>
<dbReference type="VEuPathDB" id="FungiDB:HGUI_01489"/>
<dbReference type="InterPro" id="IPR045159">
    <property type="entry name" value="DCAF7-like"/>
</dbReference>
<evidence type="ECO:0000256" key="2">
    <source>
        <dbReference type="ARBA" id="ARBA00022737"/>
    </source>
</evidence>